<keyword evidence="2" id="KW-1185">Reference proteome</keyword>
<proteinExistence type="predicted"/>
<name>A0A815VQQ6_ADIRI</name>
<evidence type="ECO:0000313" key="2">
    <source>
        <dbReference type="Proteomes" id="UP000663828"/>
    </source>
</evidence>
<evidence type="ECO:0000313" key="1">
    <source>
        <dbReference type="EMBL" id="CAF1536022.1"/>
    </source>
</evidence>
<organism evidence="1 2">
    <name type="scientific">Adineta ricciae</name>
    <name type="common">Rotifer</name>
    <dbReference type="NCBI Taxonomy" id="249248"/>
    <lineage>
        <taxon>Eukaryota</taxon>
        <taxon>Metazoa</taxon>
        <taxon>Spiralia</taxon>
        <taxon>Gnathifera</taxon>
        <taxon>Rotifera</taxon>
        <taxon>Eurotatoria</taxon>
        <taxon>Bdelloidea</taxon>
        <taxon>Adinetida</taxon>
        <taxon>Adinetidae</taxon>
        <taxon>Adineta</taxon>
    </lineage>
</organism>
<reference evidence="1" key="1">
    <citation type="submission" date="2021-02" db="EMBL/GenBank/DDBJ databases">
        <authorList>
            <person name="Nowell W R."/>
        </authorList>
    </citation>
    <scope>NUCLEOTIDE SEQUENCE</scope>
</reference>
<accession>A0A815VQQ6</accession>
<dbReference type="EMBL" id="CAJNOR010004934">
    <property type="protein sequence ID" value="CAF1536022.1"/>
    <property type="molecule type" value="Genomic_DNA"/>
</dbReference>
<sequence>MASNQTKIEHWLGMNVTLFKESDIEKRNRELTGATDVHNIYTMITVHTGCCELALTTSLVERLDLEYFDTVSVSSSTDNNDRIKRYGPVLPSAGQREGAIAPLKFFCRPADDCFSLNLISIGTTTRYDVKVIGCDANIKRFEDEYNVKIHLTNEGSSKMIFILSAKRFDVDLDFVALAVTELVPSLKPIEYQYPRGKRIWKRRHLCDSISEDISLIRSSHTTDNPQSFLLGLLIVEWNGT</sequence>
<gene>
    <name evidence="1" type="ORF">XAT740_LOCUS41825</name>
</gene>
<protein>
    <submittedName>
        <fullName evidence="1">Uncharacterized protein</fullName>
    </submittedName>
</protein>
<dbReference type="AlphaFoldDB" id="A0A815VQQ6"/>
<comment type="caution">
    <text evidence="1">The sequence shown here is derived from an EMBL/GenBank/DDBJ whole genome shotgun (WGS) entry which is preliminary data.</text>
</comment>
<dbReference type="Proteomes" id="UP000663828">
    <property type="component" value="Unassembled WGS sequence"/>
</dbReference>